<keyword evidence="1" id="KW-0472">Membrane</keyword>
<reference evidence="3" key="1">
    <citation type="submission" date="2019-11" db="EMBL/GenBank/DDBJ databases">
        <authorList>
            <person name="Feng L."/>
        </authorList>
    </citation>
    <scope>NUCLEOTIDE SEQUENCE</scope>
    <source>
        <strain evidence="3">BhanseniiLFYP23</strain>
    </source>
</reference>
<gene>
    <name evidence="3" type="primary">bcrC</name>
    <name evidence="3" type="ORF">BHLFYP23_00267</name>
</gene>
<dbReference type="Pfam" id="PF01569">
    <property type="entry name" value="PAP2"/>
    <property type="match status" value="1"/>
</dbReference>
<dbReference type="CDD" id="cd03392">
    <property type="entry name" value="PAP2_like_2"/>
    <property type="match status" value="1"/>
</dbReference>
<dbReference type="PANTHER" id="PTHR14969:SF13">
    <property type="entry name" value="AT30094P"/>
    <property type="match status" value="1"/>
</dbReference>
<feature type="transmembrane region" description="Helical" evidence="1">
    <location>
        <begin position="97"/>
        <end position="116"/>
    </location>
</feature>
<dbReference type="AlphaFoldDB" id="A0A6N2U566"/>
<dbReference type="InterPro" id="IPR000326">
    <property type="entry name" value="PAP2/HPO"/>
</dbReference>
<organism evidence="3">
    <name type="scientific">Blautia hansenii</name>
    <name type="common">Ruminococcus hansenii</name>
    <dbReference type="NCBI Taxonomy" id="1322"/>
    <lineage>
        <taxon>Bacteria</taxon>
        <taxon>Bacillati</taxon>
        <taxon>Bacillota</taxon>
        <taxon>Clostridia</taxon>
        <taxon>Lachnospirales</taxon>
        <taxon>Lachnospiraceae</taxon>
        <taxon>Blautia</taxon>
    </lineage>
</organism>
<feature type="transmembrane region" description="Helical" evidence="1">
    <location>
        <begin position="123"/>
        <end position="141"/>
    </location>
</feature>
<protein>
    <submittedName>
        <fullName evidence="3">Undecaprenyl-diphosphatase BcrC</fullName>
        <ecNumber evidence="3">3.6.1.27</ecNumber>
    </submittedName>
</protein>
<dbReference type="SUPFAM" id="SSF48317">
    <property type="entry name" value="Acid phosphatase/Vanadium-dependent haloperoxidase"/>
    <property type="match status" value="1"/>
</dbReference>
<evidence type="ECO:0000259" key="2">
    <source>
        <dbReference type="SMART" id="SM00014"/>
    </source>
</evidence>
<feature type="transmembrane region" description="Helical" evidence="1">
    <location>
        <begin position="147"/>
        <end position="165"/>
    </location>
</feature>
<dbReference type="SMART" id="SM00014">
    <property type="entry name" value="acidPPc"/>
    <property type="match status" value="1"/>
</dbReference>
<keyword evidence="1" id="KW-1133">Transmembrane helix</keyword>
<keyword evidence="1" id="KW-0812">Transmembrane</keyword>
<dbReference type="Gene3D" id="1.20.144.10">
    <property type="entry name" value="Phosphatidic acid phosphatase type 2/haloperoxidase"/>
    <property type="match status" value="2"/>
</dbReference>
<name>A0A6N2U566_BLAHA</name>
<dbReference type="EC" id="3.6.1.27" evidence="3"/>
<keyword evidence="3" id="KW-0378">Hydrolase</keyword>
<dbReference type="PANTHER" id="PTHR14969">
    <property type="entry name" value="SPHINGOSINE-1-PHOSPHATE PHOSPHOHYDROLASE"/>
    <property type="match status" value="1"/>
</dbReference>
<feature type="domain" description="Phosphatidic acid phosphatase type 2/haloperoxidase" evidence="2">
    <location>
        <begin position="52"/>
        <end position="162"/>
    </location>
</feature>
<feature type="transmembrane region" description="Helical" evidence="1">
    <location>
        <begin position="52"/>
        <end position="71"/>
    </location>
</feature>
<proteinExistence type="predicted"/>
<dbReference type="RefSeq" id="WP_004222707.1">
    <property type="nucleotide sequence ID" value="NZ_CACRSY010000012.1"/>
</dbReference>
<dbReference type="InterPro" id="IPR036938">
    <property type="entry name" value="PAP2/HPO_sf"/>
</dbReference>
<evidence type="ECO:0000313" key="3">
    <source>
        <dbReference type="EMBL" id="VYT12727.1"/>
    </source>
</evidence>
<evidence type="ECO:0000256" key="1">
    <source>
        <dbReference type="SAM" id="Phobius"/>
    </source>
</evidence>
<accession>A0A6N2U566</accession>
<feature type="transmembrane region" description="Helical" evidence="1">
    <location>
        <begin position="22"/>
        <end position="45"/>
    </location>
</feature>
<sequence length="181" mass="20219">MEWEFAILDMLQNIQNPVLTKIMAFITMLGEAGWFWIVLGIVLLCTKKYRKCGVAVLFALILDLILANIILKPLVARPRPCWIREDIELLVRVPKDYSFPSGHTMASFASAGALLLTEKKFGIAACVLAALMGISRLYFYVHFPTDVLAGTVLGILCGIAGVYLMKRMQNTRLGRFYSDGK</sequence>
<dbReference type="GO" id="GO:0050380">
    <property type="term" value="F:undecaprenyl-diphosphatase activity"/>
    <property type="evidence" value="ECO:0007669"/>
    <property type="project" value="UniProtKB-EC"/>
</dbReference>
<dbReference type="EMBL" id="CACRSY010000012">
    <property type="protein sequence ID" value="VYT12727.1"/>
    <property type="molecule type" value="Genomic_DNA"/>
</dbReference>